<gene>
    <name evidence="2" type="ORF">MM415A02073_0014</name>
</gene>
<evidence type="ECO:0000313" key="2">
    <source>
        <dbReference type="EMBL" id="QJA74247.1"/>
    </source>
</evidence>
<dbReference type="EMBL" id="MT142084">
    <property type="protein sequence ID" value="QJA74247.1"/>
    <property type="molecule type" value="Genomic_DNA"/>
</dbReference>
<organism evidence="2">
    <name type="scientific">viral metagenome</name>
    <dbReference type="NCBI Taxonomy" id="1070528"/>
    <lineage>
        <taxon>unclassified sequences</taxon>
        <taxon>metagenomes</taxon>
        <taxon>organismal metagenomes</taxon>
    </lineage>
</organism>
<sequence length="214" mass="25131">MKTSQIMLRDLNGVKIRQNHKTSFFNANDLLDLYNERNNENKRLQDYFDNESTKRTKTAILKEIQNIANQRDLENGLIETKRGKNGGTWVHPYLFIDLAMWLSPEFKVTCIKWIFDNLIEFRDQCGDGFKEVNDALFNRKPNLSPFEYANEAKLINKLVFGNPDRGQRNGASEEQLQLLKALQRADIKLINEGLDYYERFEKLKEVKSVYLLTE</sequence>
<dbReference type="InterPro" id="IPR018004">
    <property type="entry name" value="KilA/APSES_HTH"/>
</dbReference>
<accession>A0A6M3JZW1</accession>
<dbReference type="InterPro" id="IPR017880">
    <property type="entry name" value="KilA_N"/>
</dbReference>
<dbReference type="SMART" id="SM01252">
    <property type="entry name" value="KilA-N"/>
    <property type="match status" value="1"/>
</dbReference>
<dbReference type="InterPro" id="IPR036887">
    <property type="entry name" value="HTH_APSES_sf"/>
</dbReference>
<dbReference type="GO" id="GO:0003677">
    <property type="term" value="F:DNA binding"/>
    <property type="evidence" value="ECO:0007669"/>
    <property type="project" value="InterPro"/>
</dbReference>
<protein>
    <submittedName>
        <fullName evidence="2">Putative KilA-N domain-containing protein</fullName>
    </submittedName>
</protein>
<evidence type="ECO:0000259" key="1">
    <source>
        <dbReference type="PROSITE" id="PS51301"/>
    </source>
</evidence>
<name>A0A6M3JZW1_9ZZZZ</name>
<dbReference type="AlphaFoldDB" id="A0A6M3JZW1"/>
<dbReference type="PROSITE" id="PS51301">
    <property type="entry name" value="KILA_N"/>
    <property type="match status" value="1"/>
</dbReference>
<dbReference type="Pfam" id="PF04383">
    <property type="entry name" value="KilA-N"/>
    <property type="match status" value="1"/>
</dbReference>
<dbReference type="SUPFAM" id="SSF54616">
    <property type="entry name" value="DNA-binding domain of Mlu1-box binding protein MBP1"/>
    <property type="match status" value="1"/>
</dbReference>
<proteinExistence type="predicted"/>
<feature type="domain" description="KilA-N" evidence="1">
    <location>
        <begin position="5"/>
        <end position="118"/>
    </location>
</feature>
<reference evidence="2" key="1">
    <citation type="submission" date="2020-03" db="EMBL/GenBank/DDBJ databases">
        <title>The deep terrestrial virosphere.</title>
        <authorList>
            <person name="Holmfeldt K."/>
            <person name="Nilsson E."/>
            <person name="Simone D."/>
            <person name="Lopez-Fernandez M."/>
            <person name="Wu X."/>
            <person name="de Brujin I."/>
            <person name="Lundin D."/>
            <person name="Andersson A."/>
            <person name="Bertilsson S."/>
            <person name="Dopson M."/>
        </authorList>
    </citation>
    <scope>NUCLEOTIDE SEQUENCE</scope>
    <source>
        <strain evidence="2">MM415A02073</strain>
    </source>
</reference>